<gene>
    <name evidence="7" type="ORF">JXQ802_LOCUS15055</name>
    <name evidence="5" type="ORF">PYM288_LOCUS5842</name>
    <name evidence="6" type="ORF">SEV965_LOCUS4084</name>
</gene>
<dbReference type="PRINTS" id="PR00450">
    <property type="entry name" value="RECOVERIN"/>
</dbReference>
<dbReference type="PROSITE" id="PS50222">
    <property type="entry name" value="EF_HAND_2"/>
    <property type="match status" value="3"/>
</dbReference>
<dbReference type="EMBL" id="CAJNOU010000111">
    <property type="protein sequence ID" value="CAF0870334.1"/>
    <property type="molecule type" value="Genomic_DNA"/>
</dbReference>
<protein>
    <recommendedName>
        <fullName evidence="4">EF-hand domain-containing protein</fullName>
    </recommendedName>
</protein>
<name>A0A813XUE5_9BILA</name>
<dbReference type="PROSITE" id="PS00018">
    <property type="entry name" value="EF_HAND_1"/>
    <property type="match status" value="3"/>
</dbReference>
<dbReference type="GO" id="GO:0005509">
    <property type="term" value="F:calcium ion binding"/>
    <property type="evidence" value="ECO:0007669"/>
    <property type="project" value="InterPro"/>
</dbReference>
<dbReference type="PANTHER" id="PTHR23055">
    <property type="entry name" value="CALCIUM BINDING PROTEINS"/>
    <property type="match status" value="1"/>
</dbReference>
<proteinExistence type="predicted"/>
<dbReference type="Gene3D" id="1.10.238.10">
    <property type="entry name" value="EF-hand"/>
    <property type="match status" value="1"/>
</dbReference>
<feature type="domain" description="EF-hand" evidence="4">
    <location>
        <begin position="180"/>
        <end position="215"/>
    </location>
</feature>
<evidence type="ECO:0000313" key="7">
    <source>
        <dbReference type="EMBL" id="CAF1018875.1"/>
    </source>
</evidence>
<keyword evidence="3" id="KW-0106">Calcium</keyword>
<dbReference type="Proteomes" id="UP000663889">
    <property type="component" value="Unassembled WGS sequence"/>
</dbReference>
<keyword evidence="8" id="KW-1185">Reference proteome</keyword>
<sequence length="267" mass="30869">MYAFTTQACSALVHKFDANICSSLNPSETEPSTHSPIRNSNKIKNEIRREEVQNTEIIVSSDISTSSEEQRETTMGNKALKEKRKKANFTELTDNQIEILISSTNFSAEQIREWHQNFIRDYPSGKLDRKQFIEVYRKFYPQGNATNFCSLAFKAFDKDKNGIIDFNEFLTAIVLTMSSELKDRLDLAFSMYDINDNGSLDKKELTEIIKLIYEVNGKRKLKQDLKPQDLAHMIIDKFDIDGDRKLSRQEFIDGCLKDSQLRRLLTP</sequence>
<dbReference type="CDD" id="cd00051">
    <property type="entry name" value="EFh"/>
    <property type="match status" value="2"/>
</dbReference>
<evidence type="ECO:0000313" key="8">
    <source>
        <dbReference type="Proteomes" id="UP000663870"/>
    </source>
</evidence>
<evidence type="ECO:0000313" key="5">
    <source>
        <dbReference type="EMBL" id="CAF0826192.1"/>
    </source>
</evidence>
<dbReference type="Pfam" id="PF00036">
    <property type="entry name" value="EF-hand_1"/>
    <property type="match status" value="1"/>
</dbReference>
<dbReference type="Pfam" id="PF13499">
    <property type="entry name" value="EF-hand_7"/>
    <property type="match status" value="1"/>
</dbReference>
<dbReference type="EMBL" id="CAJNOH010000062">
    <property type="protein sequence ID" value="CAF0826192.1"/>
    <property type="molecule type" value="Genomic_DNA"/>
</dbReference>
<dbReference type="Proteomes" id="UP000663870">
    <property type="component" value="Unassembled WGS sequence"/>
</dbReference>
<dbReference type="InterPro" id="IPR028846">
    <property type="entry name" value="Recoverin"/>
</dbReference>
<organism evidence="6 9">
    <name type="scientific">Rotaria sordida</name>
    <dbReference type="NCBI Taxonomy" id="392033"/>
    <lineage>
        <taxon>Eukaryota</taxon>
        <taxon>Metazoa</taxon>
        <taxon>Spiralia</taxon>
        <taxon>Gnathifera</taxon>
        <taxon>Rotifera</taxon>
        <taxon>Eurotatoria</taxon>
        <taxon>Bdelloidea</taxon>
        <taxon>Philodinida</taxon>
        <taxon>Philodinidae</taxon>
        <taxon>Rotaria</taxon>
    </lineage>
</organism>
<evidence type="ECO:0000259" key="4">
    <source>
        <dbReference type="PROSITE" id="PS50222"/>
    </source>
</evidence>
<keyword evidence="1" id="KW-0479">Metal-binding</keyword>
<evidence type="ECO:0000256" key="2">
    <source>
        <dbReference type="ARBA" id="ARBA00022737"/>
    </source>
</evidence>
<dbReference type="Proteomes" id="UP000663854">
    <property type="component" value="Unassembled WGS sequence"/>
</dbReference>
<evidence type="ECO:0000256" key="1">
    <source>
        <dbReference type="ARBA" id="ARBA00022723"/>
    </source>
</evidence>
<dbReference type="EMBL" id="CAJNOL010000345">
    <property type="protein sequence ID" value="CAF1018875.1"/>
    <property type="molecule type" value="Genomic_DNA"/>
</dbReference>
<feature type="domain" description="EF-hand" evidence="4">
    <location>
        <begin position="144"/>
        <end position="179"/>
    </location>
</feature>
<dbReference type="InterPro" id="IPR002048">
    <property type="entry name" value="EF_hand_dom"/>
</dbReference>
<dbReference type="PANTHER" id="PTHR23055:SF69">
    <property type="entry name" value="NEURONAL CALCIUM SENSOR 2"/>
    <property type="match status" value="1"/>
</dbReference>
<keyword evidence="2" id="KW-0677">Repeat</keyword>
<accession>A0A813XUE5</accession>
<evidence type="ECO:0000313" key="6">
    <source>
        <dbReference type="EMBL" id="CAF0870334.1"/>
    </source>
</evidence>
<dbReference type="SUPFAM" id="SSF47473">
    <property type="entry name" value="EF-hand"/>
    <property type="match status" value="1"/>
</dbReference>
<dbReference type="AlphaFoldDB" id="A0A813XUE5"/>
<feature type="domain" description="EF-hand" evidence="4">
    <location>
        <begin position="226"/>
        <end position="261"/>
    </location>
</feature>
<comment type="caution">
    <text evidence="6">The sequence shown here is derived from an EMBL/GenBank/DDBJ whole genome shotgun (WGS) entry which is preliminary data.</text>
</comment>
<dbReference type="InterPro" id="IPR018247">
    <property type="entry name" value="EF_Hand_1_Ca_BS"/>
</dbReference>
<dbReference type="SMART" id="SM00054">
    <property type="entry name" value="EFh"/>
    <property type="match status" value="3"/>
</dbReference>
<dbReference type="InterPro" id="IPR011992">
    <property type="entry name" value="EF-hand-dom_pair"/>
</dbReference>
<evidence type="ECO:0000256" key="3">
    <source>
        <dbReference type="ARBA" id="ARBA00022837"/>
    </source>
</evidence>
<evidence type="ECO:0000313" key="9">
    <source>
        <dbReference type="Proteomes" id="UP000663889"/>
    </source>
</evidence>
<reference evidence="6" key="1">
    <citation type="submission" date="2021-02" db="EMBL/GenBank/DDBJ databases">
        <authorList>
            <person name="Nowell W R."/>
        </authorList>
    </citation>
    <scope>NUCLEOTIDE SEQUENCE</scope>
</reference>